<dbReference type="EC" id="2.10.1.1" evidence="6"/>
<sequence length="420" mass="44341">MTDLLSYDDALRIILDTSAPLPSERRAPVDALDRVLAAPVIAGEALPPFDNSAMDGYALAGDGVVPAGTELDVRGEQAAGDDAVRAEGQACAIMTGARVPDGFDRIVPVERTEALAHGADGTPSRIRLTADVAPAANLRPAGSDVPQGDTVMHAGERVTPNHLMLLAALGVAEVAVAARPRAALLCTGRELVDDPTQPLGPGQIRNSNAPFLAERLRRAGAEVVHVETVGDDIDAFLAALQRARDAGAQMLLSTGAVSMGRYDFVPEALQRLGGTALFHKVAIRPGKPLLYARLDDGLQWFGLPGNPISGAVGLRFFVEPALRARVGLPPEQPLFVPLAHDYRVKPSLRFHLKARLGADARGQLSVHILDGQESYRIRPLAAANCWVVIPAGHEQIHAGTPVAVYGPGHLEAPWPDTIPA</sequence>
<accession>A0A841KHL3</accession>
<keyword evidence="4 6" id="KW-0501">Molybdenum cofactor biosynthesis</keyword>
<feature type="domain" description="MoaB/Mog" evidence="7">
    <location>
        <begin position="183"/>
        <end position="324"/>
    </location>
</feature>
<dbReference type="Pfam" id="PF03454">
    <property type="entry name" value="MoeA_C"/>
    <property type="match status" value="1"/>
</dbReference>
<dbReference type="GO" id="GO:0046872">
    <property type="term" value="F:metal ion binding"/>
    <property type="evidence" value="ECO:0007669"/>
    <property type="project" value="UniProtKB-UniRule"/>
</dbReference>
<proteinExistence type="inferred from homology"/>
<comment type="catalytic activity">
    <reaction evidence="5">
        <text>adenylyl-molybdopterin + molybdate = Mo-molybdopterin + AMP + H(+)</text>
        <dbReference type="Rhea" id="RHEA:35047"/>
        <dbReference type="ChEBI" id="CHEBI:15378"/>
        <dbReference type="ChEBI" id="CHEBI:36264"/>
        <dbReference type="ChEBI" id="CHEBI:62727"/>
        <dbReference type="ChEBI" id="CHEBI:71302"/>
        <dbReference type="ChEBI" id="CHEBI:456215"/>
        <dbReference type="EC" id="2.10.1.1"/>
    </reaction>
</comment>
<keyword evidence="6" id="KW-0500">Molybdenum</keyword>
<keyword evidence="6" id="KW-0479">Metal-binding</keyword>
<dbReference type="GO" id="GO:0005829">
    <property type="term" value="C:cytosol"/>
    <property type="evidence" value="ECO:0007669"/>
    <property type="project" value="TreeGrafter"/>
</dbReference>
<evidence type="ECO:0000256" key="1">
    <source>
        <dbReference type="ARBA" id="ARBA00002901"/>
    </source>
</evidence>
<dbReference type="InterPro" id="IPR036135">
    <property type="entry name" value="MoeA_linker/N_sf"/>
</dbReference>
<evidence type="ECO:0000256" key="6">
    <source>
        <dbReference type="RuleBase" id="RU365090"/>
    </source>
</evidence>
<dbReference type="NCBIfam" id="TIGR00177">
    <property type="entry name" value="molyb_syn"/>
    <property type="match status" value="1"/>
</dbReference>
<evidence type="ECO:0000256" key="3">
    <source>
        <dbReference type="ARBA" id="ARBA00010763"/>
    </source>
</evidence>
<keyword evidence="6" id="KW-0460">Magnesium</keyword>
<dbReference type="SUPFAM" id="SSF63882">
    <property type="entry name" value="MoeA N-terminal region -like"/>
    <property type="match status" value="1"/>
</dbReference>
<dbReference type="PANTHER" id="PTHR10192">
    <property type="entry name" value="MOLYBDOPTERIN BIOSYNTHESIS PROTEIN"/>
    <property type="match status" value="1"/>
</dbReference>
<dbReference type="InterPro" id="IPR038987">
    <property type="entry name" value="MoeA-like"/>
</dbReference>
<comment type="pathway">
    <text evidence="2 6">Cofactor biosynthesis; molybdopterin biosynthesis.</text>
</comment>
<dbReference type="Gene3D" id="2.40.340.10">
    <property type="entry name" value="MoeA, C-terminal, domain IV"/>
    <property type="match status" value="1"/>
</dbReference>
<dbReference type="Gene3D" id="3.90.105.10">
    <property type="entry name" value="Molybdopterin biosynthesis moea protein, domain 2"/>
    <property type="match status" value="1"/>
</dbReference>
<comment type="cofactor">
    <cofactor evidence="6">
        <name>Mg(2+)</name>
        <dbReference type="ChEBI" id="CHEBI:18420"/>
    </cofactor>
</comment>
<evidence type="ECO:0000256" key="2">
    <source>
        <dbReference type="ARBA" id="ARBA00005046"/>
    </source>
</evidence>
<name>A0A841KHL3_9GAMM</name>
<evidence type="ECO:0000313" key="9">
    <source>
        <dbReference type="Proteomes" id="UP000560000"/>
    </source>
</evidence>
<evidence type="ECO:0000256" key="5">
    <source>
        <dbReference type="ARBA" id="ARBA00047317"/>
    </source>
</evidence>
<evidence type="ECO:0000313" key="8">
    <source>
        <dbReference type="EMBL" id="MBB6184642.1"/>
    </source>
</evidence>
<evidence type="ECO:0000259" key="7">
    <source>
        <dbReference type="SMART" id="SM00852"/>
    </source>
</evidence>
<dbReference type="InterPro" id="IPR036425">
    <property type="entry name" value="MoaB/Mog-like_dom_sf"/>
</dbReference>
<comment type="function">
    <text evidence="1 6">Catalyzes the insertion of molybdate into adenylated molybdopterin with the concomitant release of AMP.</text>
</comment>
<dbReference type="SUPFAM" id="SSF53218">
    <property type="entry name" value="Molybdenum cofactor biosynthesis proteins"/>
    <property type="match status" value="1"/>
</dbReference>
<dbReference type="Proteomes" id="UP000560000">
    <property type="component" value="Unassembled WGS sequence"/>
</dbReference>
<dbReference type="InterPro" id="IPR036688">
    <property type="entry name" value="MoeA_C_domain_IV_sf"/>
</dbReference>
<dbReference type="AlphaFoldDB" id="A0A841KHL3"/>
<keyword evidence="6 8" id="KW-0808">Transferase</keyword>
<protein>
    <recommendedName>
        <fullName evidence="6">Molybdopterin molybdenumtransferase</fullName>
        <ecNumber evidence="6">2.10.1.1</ecNumber>
    </recommendedName>
</protein>
<dbReference type="Pfam" id="PF03453">
    <property type="entry name" value="MoeA_N"/>
    <property type="match status" value="1"/>
</dbReference>
<comment type="caution">
    <text evidence="8">The sequence shown here is derived from an EMBL/GenBank/DDBJ whole genome shotgun (WGS) entry which is preliminary data.</text>
</comment>
<dbReference type="SUPFAM" id="SSF63867">
    <property type="entry name" value="MoeA C-terminal domain-like"/>
    <property type="match status" value="1"/>
</dbReference>
<reference evidence="8 9" key="1">
    <citation type="submission" date="2020-08" db="EMBL/GenBank/DDBJ databases">
        <title>Genomic Encyclopedia of Type Strains, Phase IV (KMG-IV): sequencing the most valuable type-strain genomes for metagenomic binning, comparative biology and taxonomic classification.</title>
        <authorList>
            <person name="Goeker M."/>
        </authorList>
    </citation>
    <scope>NUCLEOTIDE SEQUENCE [LARGE SCALE GENOMIC DNA]</scope>
    <source>
        <strain evidence="8 9">DSM 107085</strain>
    </source>
</reference>
<dbReference type="Gene3D" id="3.40.980.10">
    <property type="entry name" value="MoaB/Mog-like domain"/>
    <property type="match status" value="1"/>
</dbReference>
<evidence type="ECO:0000256" key="4">
    <source>
        <dbReference type="ARBA" id="ARBA00023150"/>
    </source>
</evidence>
<dbReference type="PANTHER" id="PTHR10192:SF5">
    <property type="entry name" value="GEPHYRIN"/>
    <property type="match status" value="1"/>
</dbReference>
<dbReference type="UniPathway" id="UPA00344"/>
<dbReference type="GO" id="GO:0006777">
    <property type="term" value="P:Mo-molybdopterin cofactor biosynthetic process"/>
    <property type="evidence" value="ECO:0007669"/>
    <property type="project" value="UniProtKB-UniRule"/>
</dbReference>
<dbReference type="EMBL" id="JACHET010000001">
    <property type="protein sequence ID" value="MBB6184642.1"/>
    <property type="molecule type" value="Genomic_DNA"/>
</dbReference>
<dbReference type="GO" id="GO:0061599">
    <property type="term" value="F:molybdopterin molybdotransferase activity"/>
    <property type="evidence" value="ECO:0007669"/>
    <property type="project" value="UniProtKB-UniRule"/>
</dbReference>
<dbReference type="CDD" id="cd00887">
    <property type="entry name" value="MoeA"/>
    <property type="match status" value="1"/>
</dbReference>
<dbReference type="Gene3D" id="2.170.190.11">
    <property type="entry name" value="Molybdopterin biosynthesis moea protein, domain 3"/>
    <property type="match status" value="1"/>
</dbReference>
<dbReference type="InterPro" id="IPR005110">
    <property type="entry name" value="MoeA_linker/N"/>
</dbReference>
<dbReference type="SMART" id="SM00852">
    <property type="entry name" value="MoCF_biosynth"/>
    <property type="match status" value="1"/>
</dbReference>
<dbReference type="InterPro" id="IPR001453">
    <property type="entry name" value="MoaB/Mog_dom"/>
</dbReference>
<dbReference type="NCBIfam" id="NF045515">
    <property type="entry name" value="Glp_gephyrin"/>
    <property type="match status" value="1"/>
</dbReference>
<comment type="similarity">
    <text evidence="3 6">Belongs to the MoeA family.</text>
</comment>
<dbReference type="InterPro" id="IPR005111">
    <property type="entry name" value="MoeA_C_domain_IV"/>
</dbReference>
<organism evidence="8 9">
    <name type="scientific">Oleiagrimonas soli</name>
    <dbReference type="NCBI Taxonomy" id="1543381"/>
    <lineage>
        <taxon>Bacteria</taxon>
        <taxon>Pseudomonadati</taxon>
        <taxon>Pseudomonadota</taxon>
        <taxon>Gammaproteobacteria</taxon>
        <taxon>Lysobacterales</taxon>
        <taxon>Rhodanobacteraceae</taxon>
        <taxon>Oleiagrimonas</taxon>
    </lineage>
</organism>
<dbReference type="Pfam" id="PF00994">
    <property type="entry name" value="MoCF_biosynth"/>
    <property type="match status" value="1"/>
</dbReference>
<gene>
    <name evidence="8" type="ORF">HNQ86_001987</name>
</gene>